<protein>
    <submittedName>
        <fullName evidence="1">Uncharacterized protein</fullName>
    </submittedName>
</protein>
<dbReference type="Proteomes" id="UP001431783">
    <property type="component" value="Unassembled WGS sequence"/>
</dbReference>
<dbReference type="AlphaFoldDB" id="A0AAW1VHU4"/>
<keyword evidence="2" id="KW-1185">Reference proteome</keyword>
<sequence>MFHVNVQCLSNKLEMIELFLSEFNFDIICFSEHWQTEANLKSINIDRGFSLHEALAMLEEYDVNTKSITLLPPNNGCGNITDEDSGVEDQLDIKSWSSTLKLF</sequence>
<accession>A0AAW1VHU4</accession>
<proteinExistence type="predicted"/>
<dbReference type="EMBL" id="JARQZJ010000135">
    <property type="protein sequence ID" value="KAK9892471.1"/>
    <property type="molecule type" value="Genomic_DNA"/>
</dbReference>
<reference evidence="1 2" key="1">
    <citation type="submission" date="2023-03" db="EMBL/GenBank/DDBJ databases">
        <title>Genome insight into feeding habits of ladybird beetles.</title>
        <authorList>
            <person name="Li H.-S."/>
            <person name="Huang Y.-H."/>
            <person name="Pang H."/>
        </authorList>
    </citation>
    <scope>NUCLEOTIDE SEQUENCE [LARGE SCALE GENOMIC DNA]</scope>
    <source>
        <strain evidence="1">SYSU_2023b</strain>
        <tissue evidence="1">Whole body</tissue>
    </source>
</reference>
<organism evidence="1 2">
    <name type="scientific">Henosepilachna vigintioctopunctata</name>
    <dbReference type="NCBI Taxonomy" id="420089"/>
    <lineage>
        <taxon>Eukaryota</taxon>
        <taxon>Metazoa</taxon>
        <taxon>Ecdysozoa</taxon>
        <taxon>Arthropoda</taxon>
        <taxon>Hexapoda</taxon>
        <taxon>Insecta</taxon>
        <taxon>Pterygota</taxon>
        <taxon>Neoptera</taxon>
        <taxon>Endopterygota</taxon>
        <taxon>Coleoptera</taxon>
        <taxon>Polyphaga</taxon>
        <taxon>Cucujiformia</taxon>
        <taxon>Coccinelloidea</taxon>
        <taxon>Coccinellidae</taxon>
        <taxon>Epilachninae</taxon>
        <taxon>Epilachnini</taxon>
        <taxon>Henosepilachna</taxon>
    </lineage>
</organism>
<gene>
    <name evidence="1" type="ORF">WA026_020462</name>
</gene>
<name>A0AAW1VHU4_9CUCU</name>
<evidence type="ECO:0000313" key="2">
    <source>
        <dbReference type="Proteomes" id="UP001431783"/>
    </source>
</evidence>
<comment type="caution">
    <text evidence="1">The sequence shown here is derived from an EMBL/GenBank/DDBJ whole genome shotgun (WGS) entry which is preliminary data.</text>
</comment>
<evidence type="ECO:0000313" key="1">
    <source>
        <dbReference type="EMBL" id="KAK9892471.1"/>
    </source>
</evidence>